<dbReference type="SUPFAM" id="SSF54637">
    <property type="entry name" value="Thioesterase/thiol ester dehydrase-isomerase"/>
    <property type="match status" value="1"/>
</dbReference>
<dbReference type="EMBL" id="CP046902">
    <property type="protein sequence ID" value="QGZ30320.1"/>
    <property type="molecule type" value="Genomic_DNA"/>
</dbReference>
<dbReference type="InterPro" id="IPR052342">
    <property type="entry name" value="MCH/BMMD"/>
</dbReference>
<proteinExistence type="predicted"/>
<dbReference type="OrthoDB" id="5298629at2"/>
<organism evidence="2 3">
    <name type="scientific">Stutzerimonas stutzeri</name>
    <name type="common">Pseudomonas stutzeri</name>
    <dbReference type="NCBI Taxonomy" id="316"/>
    <lineage>
        <taxon>Bacteria</taxon>
        <taxon>Pseudomonadati</taxon>
        <taxon>Pseudomonadota</taxon>
        <taxon>Gammaproteobacteria</taxon>
        <taxon>Pseudomonadales</taxon>
        <taxon>Pseudomonadaceae</taxon>
        <taxon>Stutzerimonas</taxon>
    </lineage>
</organism>
<dbReference type="Gene3D" id="3.10.129.10">
    <property type="entry name" value="Hotdog Thioesterase"/>
    <property type="match status" value="1"/>
</dbReference>
<dbReference type="Proteomes" id="UP000438983">
    <property type="component" value="Chromosome"/>
</dbReference>
<dbReference type="InterPro" id="IPR029069">
    <property type="entry name" value="HotDog_dom_sf"/>
</dbReference>
<reference evidence="2 3" key="1">
    <citation type="submission" date="2019-12" db="EMBL/GenBank/DDBJ databases">
        <title>Complete genome sequence of Pseudomonas stutzeri.</title>
        <authorList>
            <person name="Lim S.R."/>
            <person name="Kim J.H."/>
        </authorList>
    </citation>
    <scope>NUCLEOTIDE SEQUENCE [LARGE SCALE GENOMIC DNA]</scope>
    <source>
        <strain evidence="2 3">PM101005</strain>
    </source>
</reference>
<gene>
    <name evidence="2" type="ORF">GQA94_09715</name>
</gene>
<feature type="domain" description="MaoC-like" evidence="1">
    <location>
        <begin position="13"/>
        <end position="116"/>
    </location>
</feature>
<sequence>MIEKILYWEHFTLGRSWSAQRDHPVERDEIVEFALKYDPLDIHIYPDQAPNTPLGVHCASGVQTWGMAQRMLCDAFLLRTHVVAGGRMDNFRLLSPVMHGDMLRLKAEVINAAPHFSKDDRGWAEFKIEVSAEDTRVVLVYETAILIMRGLFDGVA</sequence>
<evidence type="ECO:0000313" key="3">
    <source>
        <dbReference type="Proteomes" id="UP000438983"/>
    </source>
</evidence>
<protein>
    <recommendedName>
        <fullName evidence="1">MaoC-like domain-containing protein</fullName>
    </recommendedName>
</protein>
<dbReference type="AlphaFoldDB" id="A0A6I6LMJ0"/>
<accession>A0A6I6LMJ0</accession>
<evidence type="ECO:0000259" key="1">
    <source>
        <dbReference type="Pfam" id="PF01575"/>
    </source>
</evidence>
<dbReference type="PANTHER" id="PTHR43664:SF1">
    <property type="entry name" value="BETA-METHYLMALYL-COA DEHYDRATASE"/>
    <property type="match status" value="1"/>
</dbReference>
<dbReference type="PANTHER" id="PTHR43664">
    <property type="entry name" value="MONOAMINE OXIDASE-RELATED"/>
    <property type="match status" value="1"/>
</dbReference>
<evidence type="ECO:0000313" key="2">
    <source>
        <dbReference type="EMBL" id="QGZ30320.1"/>
    </source>
</evidence>
<dbReference type="InterPro" id="IPR002539">
    <property type="entry name" value="MaoC-like_dom"/>
</dbReference>
<dbReference type="Pfam" id="PF01575">
    <property type="entry name" value="MaoC_dehydratas"/>
    <property type="match status" value="1"/>
</dbReference>
<dbReference type="RefSeq" id="WP_158187819.1">
    <property type="nucleotide sequence ID" value="NZ_CP046902.1"/>
</dbReference>
<name>A0A6I6LMJ0_STUST</name>